<protein>
    <submittedName>
        <fullName evidence="1">Uncharacterized protein</fullName>
    </submittedName>
</protein>
<evidence type="ECO:0000313" key="2">
    <source>
        <dbReference type="Proteomes" id="UP000790709"/>
    </source>
</evidence>
<evidence type="ECO:0000313" key="1">
    <source>
        <dbReference type="EMBL" id="KAH7918416.1"/>
    </source>
</evidence>
<organism evidence="1 2">
    <name type="scientific">Leucogyrophana mollusca</name>
    <dbReference type="NCBI Taxonomy" id="85980"/>
    <lineage>
        <taxon>Eukaryota</taxon>
        <taxon>Fungi</taxon>
        <taxon>Dikarya</taxon>
        <taxon>Basidiomycota</taxon>
        <taxon>Agaricomycotina</taxon>
        <taxon>Agaricomycetes</taxon>
        <taxon>Agaricomycetidae</taxon>
        <taxon>Boletales</taxon>
        <taxon>Boletales incertae sedis</taxon>
        <taxon>Leucogyrophana</taxon>
    </lineage>
</organism>
<sequence length="75" mass="8269">YPPPACEFVNVSDAQILRAIKKLSPYKAPGPNGISNSVFTHCAETLIPYMGPLFRATFTLGVYPREWKLSATIVL</sequence>
<dbReference type="EMBL" id="MU266789">
    <property type="protein sequence ID" value="KAH7918416.1"/>
    <property type="molecule type" value="Genomic_DNA"/>
</dbReference>
<gene>
    <name evidence="1" type="ORF">BV22DRAFT_978632</name>
</gene>
<keyword evidence="2" id="KW-1185">Reference proteome</keyword>
<dbReference type="Proteomes" id="UP000790709">
    <property type="component" value="Unassembled WGS sequence"/>
</dbReference>
<accession>A0ACB8AYD8</accession>
<name>A0ACB8AYD8_9AGAM</name>
<reference evidence="1" key="1">
    <citation type="journal article" date="2021" name="New Phytol.">
        <title>Evolutionary innovations through gain and loss of genes in the ectomycorrhizal Boletales.</title>
        <authorList>
            <person name="Wu G."/>
            <person name="Miyauchi S."/>
            <person name="Morin E."/>
            <person name="Kuo A."/>
            <person name="Drula E."/>
            <person name="Varga T."/>
            <person name="Kohler A."/>
            <person name="Feng B."/>
            <person name="Cao Y."/>
            <person name="Lipzen A."/>
            <person name="Daum C."/>
            <person name="Hundley H."/>
            <person name="Pangilinan J."/>
            <person name="Johnson J."/>
            <person name="Barry K."/>
            <person name="LaButti K."/>
            <person name="Ng V."/>
            <person name="Ahrendt S."/>
            <person name="Min B."/>
            <person name="Choi I.G."/>
            <person name="Park H."/>
            <person name="Plett J.M."/>
            <person name="Magnuson J."/>
            <person name="Spatafora J.W."/>
            <person name="Nagy L.G."/>
            <person name="Henrissat B."/>
            <person name="Grigoriev I.V."/>
            <person name="Yang Z.L."/>
            <person name="Xu J."/>
            <person name="Martin F.M."/>
        </authorList>
    </citation>
    <scope>NUCLEOTIDE SEQUENCE</scope>
    <source>
        <strain evidence="1">KUC20120723A-06</strain>
    </source>
</reference>
<feature type="non-terminal residue" evidence="1">
    <location>
        <position position="75"/>
    </location>
</feature>
<proteinExistence type="predicted"/>
<feature type="non-terminal residue" evidence="1">
    <location>
        <position position="1"/>
    </location>
</feature>
<comment type="caution">
    <text evidence="1">The sequence shown here is derived from an EMBL/GenBank/DDBJ whole genome shotgun (WGS) entry which is preliminary data.</text>
</comment>